<feature type="compositionally biased region" description="Basic and acidic residues" evidence="12">
    <location>
        <begin position="1976"/>
        <end position="1995"/>
    </location>
</feature>
<dbReference type="GO" id="GO:0061630">
    <property type="term" value="F:ubiquitin protein ligase activity"/>
    <property type="evidence" value="ECO:0007669"/>
    <property type="project" value="UniProtKB-EC"/>
</dbReference>
<evidence type="ECO:0000256" key="7">
    <source>
        <dbReference type="ARBA" id="ARBA00022786"/>
    </source>
</evidence>
<dbReference type="GO" id="GO:0000209">
    <property type="term" value="P:protein polyubiquitination"/>
    <property type="evidence" value="ECO:0007669"/>
    <property type="project" value="TreeGrafter"/>
</dbReference>
<comment type="pathway">
    <text evidence="3">Protein modification; protein ubiquitination.</text>
</comment>
<evidence type="ECO:0000256" key="12">
    <source>
        <dbReference type="SAM" id="MobiDB-lite"/>
    </source>
</evidence>
<dbReference type="InterPro" id="IPR010314">
    <property type="entry name" value="E3_Ub_ligase_DUF913"/>
</dbReference>
<feature type="compositionally biased region" description="Polar residues" evidence="12">
    <location>
        <begin position="1958"/>
        <end position="1974"/>
    </location>
</feature>
<evidence type="ECO:0000256" key="9">
    <source>
        <dbReference type="ARBA" id="ARBA00023242"/>
    </source>
</evidence>
<dbReference type="PANTHER" id="PTHR11254">
    <property type="entry name" value="HECT DOMAIN UBIQUITIN-PROTEIN LIGASE"/>
    <property type="match status" value="1"/>
</dbReference>
<feature type="region of interest" description="Disordered" evidence="12">
    <location>
        <begin position="1586"/>
        <end position="1622"/>
    </location>
</feature>
<feature type="domain" description="HECT" evidence="13">
    <location>
        <begin position="3627"/>
        <end position="3963"/>
    </location>
</feature>
<feature type="compositionally biased region" description="Low complexity" evidence="12">
    <location>
        <begin position="3117"/>
        <end position="3127"/>
    </location>
</feature>
<evidence type="ECO:0000256" key="5">
    <source>
        <dbReference type="ARBA" id="ARBA00022448"/>
    </source>
</evidence>
<dbReference type="EMBL" id="ML977146">
    <property type="protein sequence ID" value="KAF1989029.1"/>
    <property type="molecule type" value="Genomic_DNA"/>
</dbReference>
<evidence type="ECO:0000256" key="2">
    <source>
        <dbReference type="ARBA" id="ARBA00004123"/>
    </source>
</evidence>
<dbReference type="GO" id="GO:0006511">
    <property type="term" value="P:ubiquitin-dependent protein catabolic process"/>
    <property type="evidence" value="ECO:0007669"/>
    <property type="project" value="TreeGrafter"/>
</dbReference>
<dbReference type="Pfam" id="PF06012">
    <property type="entry name" value="DUF908"/>
    <property type="match status" value="1"/>
</dbReference>
<dbReference type="SUPFAM" id="SSF56204">
    <property type="entry name" value="Hect, E3 ligase catalytic domain"/>
    <property type="match status" value="1"/>
</dbReference>
<dbReference type="InterPro" id="IPR025527">
    <property type="entry name" value="HUWE1/Rev1_UBM"/>
</dbReference>
<feature type="region of interest" description="Disordered" evidence="12">
    <location>
        <begin position="2564"/>
        <end position="2592"/>
    </location>
</feature>
<protein>
    <recommendedName>
        <fullName evidence="4">HECT-type E3 ubiquitin transferase</fullName>
        <ecNumber evidence="4">2.3.2.26</ecNumber>
    </recommendedName>
</protein>
<feature type="region of interest" description="Disordered" evidence="12">
    <location>
        <begin position="2036"/>
        <end position="2065"/>
    </location>
</feature>
<dbReference type="InterPro" id="IPR050409">
    <property type="entry name" value="E3_ubiq-protein_ligase"/>
</dbReference>
<dbReference type="FunFam" id="3.30.2410.10:FF:000004">
    <property type="entry name" value="E3 ubiquitin-protein ligase HUWE1, variant"/>
    <property type="match status" value="1"/>
</dbReference>
<evidence type="ECO:0000313" key="14">
    <source>
        <dbReference type="EMBL" id="KAF1989029.1"/>
    </source>
</evidence>
<feature type="region of interest" description="Disordered" evidence="12">
    <location>
        <begin position="2935"/>
        <end position="2964"/>
    </location>
</feature>
<gene>
    <name evidence="14" type="ORF">K402DRAFT_12894</name>
</gene>
<evidence type="ECO:0000256" key="8">
    <source>
        <dbReference type="ARBA" id="ARBA00022816"/>
    </source>
</evidence>
<feature type="active site" description="Glycyl thioester intermediate" evidence="11">
    <location>
        <position position="3930"/>
    </location>
</feature>
<feature type="region of interest" description="Disordered" evidence="12">
    <location>
        <begin position="3243"/>
        <end position="3267"/>
    </location>
</feature>
<accession>A0A6G1H7P6</accession>
<keyword evidence="9" id="KW-0539">Nucleus</keyword>
<feature type="compositionally biased region" description="Acidic residues" evidence="12">
    <location>
        <begin position="2352"/>
        <end position="2391"/>
    </location>
</feature>
<feature type="compositionally biased region" description="Polar residues" evidence="12">
    <location>
        <begin position="2042"/>
        <end position="2051"/>
    </location>
</feature>
<feature type="compositionally biased region" description="Polar residues" evidence="12">
    <location>
        <begin position="300"/>
        <end position="314"/>
    </location>
</feature>
<keyword evidence="8" id="KW-0509">mRNA transport</keyword>
<dbReference type="FunFam" id="3.30.2160.10:FF:000001">
    <property type="entry name" value="E3 ubiquitin-protein ligase NEDD4-like"/>
    <property type="match status" value="1"/>
</dbReference>
<dbReference type="Pfam" id="PF06025">
    <property type="entry name" value="DUF913"/>
    <property type="match status" value="1"/>
</dbReference>
<proteinExistence type="inferred from homology"/>
<feature type="region of interest" description="Disordered" evidence="12">
    <location>
        <begin position="926"/>
        <end position="947"/>
    </location>
</feature>
<dbReference type="EC" id="2.3.2.26" evidence="4"/>
<keyword evidence="6" id="KW-0808">Transferase</keyword>
<feature type="region of interest" description="Disordered" evidence="12">
    <location>
        <begin position="3019"/>
        <end position="3039"/>
    </location>
</feature>
<evidence type="ECO:0000256" key="1">
    <source>
        <dbReference type="ARBA" id="ARBA00000885"/>
    </source>
</evidence>
<keyword evidence="7 11" id="KW-0833">Ubl conjugation pathway</keyword>
<evidence type="ECO:0000256" key="3">
    <source>
        <dbReference type="ARBA" id="ARBA00004906"/>
    </source>
</evidence>
<feature type="compositionally biased region" description="Basic and acidic residues" evidence="12">
    <location>
        <begin position="2782"/>
        <end position="2820"/>
    </location>
</feature>
<feature type="region of interest" description="Disordered" evidence="12">
    <location>
        <begin position="280"/>
        <end position="347"/>
    </location>
</feature>
<name>A0A6G1H7P6_9PEZI</name>
<dbReference type="CDD" id="cd00078">
    <property type="entry name" value="HECTc"/>
    <property type="match status" value="1"/>
</dbReference>
<feature type="region of interest" description="Disordered" evidence="12">
    <location>
        <begin position="2702"/>
        <end position="2726"/>
    </location>
</feature>
<feature type="region of interest" description="Disordered" evidence="12">
    <location>
        <begin position="2782"/>
        <end position="2860"/>
    </location>
</feature>
<sequence length="3963" mass="441484">MGKILKTSSPRHEATLSSSVSEFIEASTSIPLYQLPAHLSSFPRLWPFPRGDLFHWIAVLNRFDGILELFNNEYELSKGPQCQPFTRRVLLKGDINWNLDAASPSSEVLKEMGFAEEGDRELVEQILFFTKLLLENCGNRSLYASSAHLDHLLNSSSLSLLNATLALSLRLAQRYYHSRQRLASGMGSNSQLLHTHYQITQEKVQKMASSFARAPLTPTSPVIASAKGKEKTSSSTSRVPPSSRLSSSDLVAFIHGGDLDSAASEDWGAVSLTYYESPPKGTDGNVSRDPAIPASPVTPTPSRRMSNLGPNSGARQPRNLGQDEAPATPSTQLPRPEDQPKSNGPRILDIALPKVVSTPTHELFKEYASSIPEDSRYELMNRLRVSRALSMGPDSRKEVVALRLLAVSNLAYVYPESVFSQKISHPDSEEPRNLQLPSQLATLISPPNHGSEQTPIDLQVVALTCLEALSKQKSKQPDVFTALSVSAGHGVLFYVVRKCIAQIAEEKPADNYVEDEWREALFSLLNSLPASTSRAGDIMVTAGLLGILVDVLKLRTATAERVYPKILSFLDTFVYNLQNAFNSLVDAEGLAIIAELTAYQVQAALTAVNNGEGLPKVYKTQMTDYQIPFYHQQTLRWLFKFINHLMSHNPGTHDRLLRTLMDSSALLGGLRKVLSNAPVFGSTVWSSAVNILSSFIHNEPTSYNVIAEAGLSRGFLEAVTQQSLEDAQNNPVKPSDEEVKTFEGKVTASGKPVSPTSIRAAVLSGAPLAPGILPIPEAIQAVPQAFGAICLNESGMKLFQNSGALEKFFQVFLSKEHVKALDQDHEYATSLGTSMDELVRHHPPLKSEILSLVHDMVVEVDVLCFDRASQEGAGVKIWVPAESGQPGRMYVAGGRQALKGLEGPLHKEKRVLQSGASGEDVEMLDAEAQGTSNEPVSDTDVSDLENPKDGPTCTQYISVACRFLNAFFGNASLCSAFIEEGGLEWALDFATLPCLQYKFSEIMGYGDELTRLIQILCDQKPHIALPAVIRRLQHAVDELQPLMSHNAESPFFAQYTQPSVPFNRESSTDNGTIYAKALLVVHILSHTVSTTFSNQIFSHRSNQNIFTQVNLADEYVRLFEGLGLLQRSCIWEEILLQKNMSEAWESKTRVASDGFGIDEADNIFNLNRSVGGLTQGSETPADVIQSGSSDDAGKLDDESNCYFKNTRTLRYLLSQIPTSVTPLFHSIGKMLLTRRNIDGYQRQNAVKVAEQLAVSALAQIRYDLPRNTPSAKDRYAYWIIALTSISNLMIDDVLDRSVPSTLTLILQQFKLAGGLETVSDILRSFFVEVETIMRTHGDEEPQDAEVTGRLNLALGGVKSILTFYSRIINAKYITEAPQTQSMVQSRDRNNERGEPFNPGQFLVELRYAVVDPVEMMWMTDVLDKATPSIVKTAVEILRLILEGDHEAGAYRDSEKVTARVKPSPRRWSARSRTDLESLSIDFDRDLALEALYRCYDNATWAREYCRVRRDHVRSVRHPIPEGDSTLPATPRDQEAGSGEPSTADTGYVDTSIEQRVSQALQSGNGSGLDFNDTAAEVISSLLQGNNPEVRLPSAHSASRSASNGLSTPTPNRDNGTEETKEDASAAIDMLGYARERLQESLIDRCLDVLNVHEDVTFELADLICSAVVKALDPMEMRGEITTTLIQSIISLQSDDPSSQGKKIGASCQLLALVLRDREFYNAALDELKDNISTLLGFIKISPVHQTEDSATWIGQLLLIVERLLAEEAAPRQVPYERSKEGEPLPNQPVVQLAEPIISRDEKHQLFEAILTVLPRVGKNEGLALSLLRTLALLTRNRRLALDLGKRLNIQKLFIMVKQLSGAGNEKFQGTFLIVLRHIFEDDAVIRQVMRSEIQSLFDARTRQLDIGTLVKQLNHLVLRSPEIFVEVVNEKLHINRFSLSQKEQTLALKPDEKEKSATKPSHQSNGHTSTSTEQPQEEKPKTSDPTPKKDHEKPKISLSSESADGVIDFLVSELLAYKLVEDGPVSSQENLPEIGDVEMENGDSSSPTATPEPTERVTVSKKSDKPEFKADEHTIYIYRCFLLQCMTELLASYNRAKVQLINLDSKSNSRSTTPSKHSSRVLKYLLNDLIPMGTLTHAEDLKYKKRAVTSNWAINVVVAICHRTGELPLTRNQVTGEYDEEPELREIRKIVLDHGLRAYQTAQSSAESLDFKYSRLLGLSDLFNKMLSEKAPPSAGSNTVEEMLHTSQKHLARLMFKMKFINALTSSVADIDLNFPQAKRAVKYILRPLKHLTQTAVDFSMHVDVPADSESADEASEADPESEMEDAREETPDLFRNSTLGILDSTGRSESSESDQDDDEEMYDDGYGEEIEYDDEMEPDNDEVMSEEDEDMGHVEGLPGDVNVEIVVDADGDEIVSDDEDDDDDDDDDEDMDEDDDDDHDLMDEVTAEDEDNSLPGADDEDWGTDEETGEDFPGQDELELQDDLAGVHHPHGDILLVDDENQMGMGFLQHVVGANMEGDMMEDEMNEEDDEEDEEEDYDEDDIVYEPEFEDDEDGGLPPMQWHPWDGDGQPGGLGRATHHHHHTHHHRNPWSLFAGHDRGLLAGGRAYRPGGTTRQPDDGTNPLLQRSGHGLPSNAPPLGGARTDQSDWVHQIEGIRPGRFFNGGDGPVSFISNLINAISHGPRVGHHELRLSMALPNEPPMLGGLRRIRGPQDPTSRSRDDPTQAVAFTPSLTRSRWQEESRIMFGGQAPDKALRVVHSILRVLAPAAFEADRARKKKEAEERKAREAEQAEREAKEKKEREEREEMEKREKKEREEALAAAAEEESAEVADETAAENIDESATAQPSEATGEAADAAAPRVVTTIRGREVDITHLGIDMDVLREIPEEMREEVLFGHALSRPRNPGQEASDINREFLDALPPEIREELLQQEAEDRRRREREEARRAAGGNARPAAPEEMDPADFFASLDPALRQSVLMDQDETMLGTLPPNLAAEARALSHGERRLHQLRDSGRFGLSRADRVPHNEDPNLKKGRPRTVDKVLDKAGVATLLRLMFIPIQGSARTCLNGILKDVCENKDNRAEVISLLLSILQDGSSDVSAVERSFAQLSIKAKQQQSSSQKTPQPPLKRTLTGQIPVNSDMSPMMVVQQCLTTLVHLTQYNGHMAFFFLTEHDLGGSFKSRSARKGKGKDTKATRYPLNALLGLLDRKLIVESSHVMEQLASLLESITSPLRLLLKKDKEKSTEEDKKPDAAATADPSAPAGEQLEHIEASPDVDMTTPDQEQQAQSASPNGDTATDPEKADEKPKADEDKPKKPRSLNPPDVPEYNLSLIVNIMTARECNGKTFRDTLSVINNLSSIPEAKEVFARELIRQAQDLGQSILKDLEDLVGQILKAKSDTDVQGVALAKFSPASSDQTKLLRVMTALDYLFDPKRQDNADKPALNDIEGLPSAQKEDILTTLYENSTFGPLWAQLSTCLTAIRKHGDMLNVATILLPLIEVLMVVCKNTNLKDTPAVKATAKEEFSMSSPPPESRMENMFFTFTEDHRKILNELVRNNPKLMTGNFSVLVKNSKVLEFDNKRSYFTRRLHHRGPTEVRMHPTLQLNVRRDQVFLDSFKSLYYKSGDEMKYGKLNIRFSGEEGVDAGGVTREWFQVLAKQMFNPDYVLFNPVAADRTTFHPNPASWINAEHLTFFKFIGRVIGKALYENRVLDCHFSRAVYKQMLGKPVNVKDMESIDLEYYKSLVWMLENDITDIITETFSVEREFFGDTRVIDLKENGRNIPVTEDNKQEYVRLVVENRMVGSVEEQMSHFLKGFHDLVPAELISIFNEQELELLISGLPDINIDDWKNNTEYHNYTAASPQIQWFWRAIRTFDKEEQAKLLQFVTGTSKVPLNGFKELEGMNGFSRFNIHRDFGSKDRLPSSHTCFNQLDLPEYESYEQLRQQLYTAMTAGSEYFGFA</sequence>
<feature type="region of interest" description="Disordered" evidence="12">
    <location>
        <begin position="1516"/>
        <end position="1546"/>
    </location>
</feature>
<dbReference type="GO" id="GO:0005634">
    <property type="term" value="C:nucleus"/>
    <property type="evidence" value="ECO:0007669"/>
    <property type="project" value="UniProtKB-SubCell"/>
</dbReference>
<dbReference type="FunFam" id="3.90.1750.10:FF:000003">
    <property type="entry name" value="E3 ubiquitin-protein ligase UPL1"/>
    <property type="match status" value="1"/>
</dbReference>
<feature type="compositionally biased region" description="Basic residues" evidence="12">
    <location>
        <begin position="2578"/>
        <end position="2590"/>
    </location>
</feature>
<reference evidence="14" key="1">
    <citation type="journal article" date="2020" name="Stud. Mycol.">
        <title>101 Dothideomycetes genomes: a test case for predicting lifestyles and emergence of pathogens.</title>
        <authorList>
            <person name="Haridas S."/>
            <person name="Albert R."/>
            <person name="Binder M."/>
            <person name="Bloem J."/>
            <person name="Labutti K."/>
            <person name="Salamov A."/>
            <person name="Andreopoulos B."/>
            <person name="Baker S."/>
            <person name="Barry K."/>
            <person name="Bills G."/>
            <person name="Bluhm B."/>
            <person name="Cannon C."/>
            <person name="Castanera R."/>
            <person name="Culley D."/>
            <person name="Daum C."/>
            <person name="Ezra D."/>
            <person name="Gonzalez J."/>
            <person name="Henrissat B."/>
            <person name="Kuo A."/>
            <person name="Liang C."/>
            <person name="Lipzen A."/>
            <person name="Lutzoni F."/>
            <person name="Magnuson J."/>
            <person name="Mondo S."/>
            <person name="Nolan M."/>
            <person name="Ohm R."/>
            <person name="Pangilinan J."/>
            <person name="Park H.-J."/>
            <person name="Ramirez L."/>
            <person name="Alfaro M."/>
            <person name="Sun H."/>
            <person name="Tritt A."/>
            <person name="Yoshinaga Y."/>
            <person name="Zwiers L.-H."/>
            <person name="Turgeon B."/>
            <person name="Goodwin S."/>
            <person name="Spatafora J."/>
            <person name="Crous P."/>
            <person name="Grigoriev I."/>
        </authorList>
    </citation>
    <scope>NUCLEOTIDE SEQUENCE</scope>
    <source>
        <strain evidence="14">CBS 113979</strain>
    </source>
</reference>
<feature type="compositionally biased region" description="Low complexity" evidence="12">
    <location>
        <begin position="233"/>
        <end position="245"/>
    </location>
</feature>
<dbReference type="PANTHER" id="PTHR11254:SF67">
    <property type="entry name" value="E3 UBIQUITIN-PROTEIN LIGASE HUWE1"/>
    <property type="match status" value="1"/>
</dbReference>
<organism evidence="14 15">
    <name type="scientific">Aulographum hederae CBS 113979</name>
    <dbReference type="NCBI Taxonomy" id="1176131"/>
    <lineage>
        <taxon>Eukaryota</taxon>
        <taxon>Fungi</taxon>
        <taxon>Dikarya</taxon>
        <taxon>Ascomycota</taxon>
        <taxon>Pezizomycotina</taxon>
        <taxon>Dothideomycetes</taxon>
        <taxon>Pleosporomycetidae</taxon>
        <taxon>Aulographales</taxon>
        <taxon>Aulographaceae</taxon>
    </lineage>
</organism>
<dbReference type="InterPro" id="IPR035983">
    <property type="entry name" value="Hect_E3_ubiquitin_ligase"/>
</dbReference>
<evidence type="ECO:0000256" key="6">
    <source>
        <dbReference type="ARBA" id="ARBA00022679"/>
    </source>
</evidence>
<feature type="compositionally biased region" description="Polar residues" evidence="12">
    <location>
        <begin position="3283"/>
        <end position="3299"/>
    </location>
</feature>
<feature type="region of interest" description="Disordered" evidence="12">
    <location>
        <begin position="2607"/>
        <end position="2646"/>
    </location>
</feature>
<evidence type="ECO:0000256" key="4">
    <source>
        <dbReference type="ARBA" id="ARBA00012485"/>
    </source>
</evidence>
<keyword evidence="15" id="KW-1185">Reference proteome</keyword>
<dbReference type="PROSITE" id="PS50237">
    <property type="entry name" value="HECT"/>
    <property type="match status" value="1"/>
</dbReference>
<dbReference type="Pfam" id="PF14377">
    <property type="entry name" value="UBM"/>
    <property type="match status" value="3"/>
</dbReference>
<comment type="similarity">
    <text evidence="10">Belongs to the UPL family. TOM1/PTR1 subfamily.</text>
</comment>
<dbReference type="Gene3D" id="3.90.1750.10">
    <property type="entry name" value="Hect, E3 ligase catalytic domains"/>
    <property type="match status" value="1"/>
</dbReference>
<evidence type="ECO:0000259" key="13">
    <source>
        <dbReference type="PROSITE" id="PS50237"/>
    </source>
</evidence>
<comment type="catalytic activity">
    <reaction evidence="1">
        <text>S-ubiquitinyl-[E2 ubiquitin-conjugating enzyme]-L-cysteine + [acceptor protein]-L-lysine = [E2 ubiquitin-conjugating enzyme]-L-cysteine + N(6)-ubiquitinyl-[acceptor protein]-L-lysine.</text>
        <dbReference type="EC" id="2.3.2.26"/>
    </reaction>
</comment>
<keyword evidence="5" id="KW-0813">Transport</keyword>
<dbReference type="InterPro" id="IPR000569">
    <property type="entry name" value="HECT_dom"/>
</dbReference>
<dbReference type="Proteomes" id="UP000800041">
    <property type="component" value="Unassembled WGS sequence"/>
</dbReference>
<dbReference type="GO" id="GO:0051028">
    <property type="term" value="P:mRNA transport"/>
    <property type="evidence" value="ECO:0007669"/>
    <property type="project" value="UniProtKB-KW"/>
</dbReference>
<comment type="subcellular location">
    <subcellularLocation>
        <location evidence="2">Nucleus</location>
    </subcellularLocation>
</comment>
<feature type="region of interest" description="Disordered" evidence="12">
    <location>
        <begin position="219"/>
        <end position="245"/>
    </location>
</feature>
<evidence type="ECO:0000256" key="10">
    <source>
        <dbReference type="ARBA" id="ARBA00034494"/>
    </source>
</evidence>
<feature type="compositionally biased region" description="Low complexity" evidence="12">
    <location>
        <begin position="3256"/>
        <end position="3266"/>
    </location>
</feature>
<feature type="compositionally biased region" description="Acidic residues" evidence="12">
    <location>
        <begin position="2310"/>
        <end position="2328"/>
    </location>
</feature>
<dbReference type="GO" id="GO:0005737">
    <property type="term" value="C:cytoplasm"/>
    <property type="evidence" value="ECO:0007669"/>
    <property type="project" value="TreeGrafter"/>
</dbReference>
<feature type="region of interest" description="Disordered" evidence="12">
    <location>
        <begin position="2307"/>
        <end position="2478"/>
    </location>
</feature>
<feature type="compositionally biased region" description="Basic and acidic residues" evidence="12">
    <location>
        <begin position="3243"/>
        <end position="3255"/>
    </location>
</feature>
<feature type="region of interest" description="Disordered" evidence="12">
    <location>
        <begin position="1945"/>
        <end position="1998"/>
    </location>
</feature>
<dbReference type="Gene3D" id="3.30.2160.10">
    <property type="entry name" value="Hect, E3 ligase catalytic domain"/>
    <property type="match status" value="1"/>
</dbReference>
<dbReference type="Pfam" id="PF00632">
    <property type="entry name" value="HECT"/>
    <property type="match status" value="1"/>
</dbReference>
<dbReference type="UniPathway" id="UPA00143"/>
<evidence type="ECO:0000313" key="15">
    <source>
        <dbReference type="Proteomes" id="UP000800041"/>
    </source>
</evidence>
<evidence type="ECO:0000256" key="11">
    <source>
        <dbReference type="PROSITE-ProRule" id="PRU00104"/>
    </source>
</evidence>
<dbReference type="SMART" id="SM00119">
    <property type="entry name" value="HECTc"/>
    <property type="match status" value="1"/>
</dbReference>
<feature type="compositionally biased region" description="Polar residues" evidence="12">
    <location>
        <begin position="1595"/>
        <end position="1613"/>
    </location>
</feature>
<feature type="region of interest" description="Disordered" evidence="12">
    <location>
        <begin position="3117"/>
        <end position="3137"/>
    </location>
</feature>
<dbReference type="OrthoDB" id="8068875at2759"/>
<feature type="region of interest" description="Disordered" evidence="12">
    <location>
        <begin position="3279"/>
        <end position="3329"/>
    </location>
</feature>
<feature type="compositionally biased region" description="Low complexity" evidence="12">
    <location>
        <begin position="2950"/>
        <end position="2960"/>
    </location>
</feature>
<feature type="compositionally biased region" description="Acidic residues" evidence="12">
    <location>
        <begin position="2825"/>
        <end position="2842"/>
    </location>
</feature>
<feature type="compositionally biased region" description="Basic and acidic residues" evidence="12">
    <location>
        <begin position="3302"/>
        <end position="3317"/>
    </location>
</feature>
<feature type="compositionally biased region" description="Basic and acidic residues" evidence="12">
    <location>
        <begin position="2935"/>
        <end position="2949"/>
    </location>
</feature>
<dbReference type="Gene3D" id="3.30.2410.10">
    <property type="entry name" value="Hect, E3 ligase catalytic domain"/>
    <property type="match status" value="1"/>
</dbReference>
<feature type="compositionally biased region" description="Acidic residues" evidence="12">
    <location>
        <begin position="2408"/>
        <end position="2478"/>
    </location>
</feature>
<dbReference type="InterPro" id="IPR010309">
    <property type="entry name" value="E3_Ub_ligase_DUF908"/>
</dbReference>